<sequence length="284" mass="33221">MSFSQTGIRWCFNVSNWKPTFEQWKLAVQCVQKNECERCYRFAYVEDCKTSMAGQLLLRKVVNECLGLPYDKIIFSRSSSGKPFLDKCNGFDFNVSHHGDFCVLAAEHNSRVGVDVMKVELRGKRSVTEFFSLMQRQFSSHEWNFIAQPGLEKEQLRRFFRLWCLKESYVKAIGTGIVVDLQSLSFKCPTPILHQGVITEDTKLYENGNLRSQWKFEETFLDDNHCVAVATELLHQDHLEEIKHEPKSFVLLTFNDLTENSRPFVQEEENFWKNFISKSEKKKL</sequence>
<accession>A0AAV1YVD8</accession>
<evidence type="ECO:0000256" key="3">
    <source>
        <dbReference type="ARBA" id="ARBA00016301"/>
    </source>
</evidence>
<dbReference type="AlphaFoldDB" id="A0AAV1YVD8"/>
<dbReference type="Pfam" id="PF01648">
    <property type="entry name" value="ACPS"/>
    <property type="match status" value="1"/>
</dbReference>
<keyword evidence="12" id="KW-1185">Reference proteome</keyword>
<dbReference type="InterPro" id="IPR050559">
    <property type="entry name" value="P-Pant_transferase_sf"/>
</dbReference>
<dbReference type="GO" id="GO:0005829">
    <property type="term" value="C:cytosol"/>
    <property type="evidence" value="ECO:0007669"/>
    <property type="project" value="TreeGrafter"/>
</dbReference>
<dbReference type="PANTHER" id="PTHR12215:SF10">
    <property type="entry name" value="L-AMINOADIPATE-SEMIALDEHYDE DEHYDROGENASE-PHOSPHOPANTETHEINYL TRANSFERASE"/>
    <property type="match status" value="1"/>
</dbReference>
<dbReference type="EC" id="2.7.8.7" evidence="2"/>
<evidence type="ECO:0000256" key="4">
    <source>
        <dbReference type="ARBA" id="ARBA00022679"/>
    </source>
</evidence>
<evidence type="ECO:0000313" key="11">
    <source>
        <dbReference type="EMBL" id="CAL1262330.1"/>
    </source>
</evidence>
<evidence type="ECO:0000256" key="7">
    <source>
        <dbReference type="ARBA" id="ARBA00048641"/>
    </source>
</evidence>
<dbReference type="InterPro" id="IPR037143">
    <property type="entry name" value="4-PPantetheinyl_Trfase_dom_sf"/>
</dbReference>
<dbReference type="InterPro" id="IPR055066">
    <property type="entry name" value="AASDHPPT_N"/>
</dbReference>
<comment type="catalytic activity">
    <reaction evidence="8">
        <text>apo-[ACP] + acetyl-CoA = acetyl-[ACP] + adenosine 3',5'-bisphosphate + H(+)</text>
        <dbReference type="Rhea" id="RHEA:46564"/>
        <dbReference type="Rhea" id="RHEA-COMP:9621"/>
        <dbReference type="Rhea" id="RHEA-COMP:9690"/>
        <dbReference type="ChEBI" id="CHEBI:15378"/>
        <dbReference type="ChEBI" id="CHEBI:29999"/>
        <dbReference type="ChEBI" id="CHEBI:57288"/>
        <dbReference type="ChEBI" id="CHEBI:58343"/>
        <dbReference type="ChEBI" id="CHEBI:78446"/>
    </reaction>
    <physiologicalReaction direction="left-to-right" evidence="8">
        <dbReference type="Rhea" id="RHEA:46565"/>
    </physiologicalReaction>
</comment>
<dbReference type="Gene3D" id="3.90.470.20">
    <property type="entry name" value="4'-phosphopantetheinyl transferase domain"/>
    <property type="match status" value="2"/>
</dbReference>
<evidence type="ECO:0000256" key="5">
    <source>
        <dbReference type="ARBA" id="ARBA00030484"/>
    </source>
</evidence>
<dbReference type="Proteomes" id="UP001497382">
    <property type="component" value="Unassembled WGS sequence"/>
</dbReference>
<dbReference type="PANTHER" id="PTHR12215">
    <property type="entry name" value="PHOSPHOPANTETHEINE TRANSFERASE"/>
    <property type="match status" value="1"/>
</dbReference>
<proteinExistence type="inferred from homology"/>
<keyword evidence="4" id="KW-0808">Transferase</keyword>
<dbReference type="InterPro" id="IPR008278">
    <property type="entry name" value="4-PPantetheinyl_Trfase_dom"/>
</dbReference>
<comment type="similarity">
    <text evidence="1">Belongs to the P-Pant transferase superfamily. AcpS family.</text>
</comment>
<protein>
    <recommendedName>
        <fullName evidence="3">L-aminoadipate-semialdehyde dehydrogenase-phosphopantetheinyl transferase</fullName>
        <ecNumber evidence="2">2.7.8.7</ecNumber>
    </recommendedName>
    <alternativeName>
        <fullName evidence="5">4'-phosphopantetheinyl transferase</fullName>
    </alternativeName>
    <alternativeName>
        <fullName evidence="6">Alpha-aminoadipic semialdehyde dehydrogenase-phosphopantetheinyl transferase</fullName>
    </alternativeName>
</protein>
<dbReference type="GO" id="GO:0008897">
    <property type="term" value="F:holo-[acyl-carrier-protein] synthase activity"/>
    <property type="evidence" value="ECO:0007669"/>
    <property type="project" value="UniProtKB-EC"/>
</dbReference>
<evidence type="ECO:0000259" key="10">
    <source>
        <dbReference type="Pfam" id="PF22624"/>
    </source>
</evidence>
<comment type="caution">
    <text evidence="11">The sequence shown here is derived from an EMBL/GenBank/DDBJ whole genome shotgun (WGS) entry which is preliminary data.</text>
</comment>
<feature type="domain" description="4'-phosphopantetheinyl transferase" evidence="9">
    <location>
        <begin position="111"/>
        <end position="229"/>
    </location>
</feature>
<dbReference type="EMBL" id="CAXIEN010000005">
    <property type="protein sequence ID" value="CAL1262330.1"/>
    <property type="molecule type" value="Genomic_DNA"/>
</dbReference>
<evidence type="ECO:0000313" key="12">
    <source>
        <dbReference type="Proteomes" id="UP001497382"/>
    </source>
</evidence>
<evidence type="ECO:0000259" key="9">
    <source>
        <dbReference type="Pfam" id="PF01648"/>
    </source>
</evidence>
<dbReference type="GO" id="GO:0019878">
    <property type="term" value="P:lysine biosynthetic process via aminoadipic acid"/>
    <property type="evidence" value="ECO:0007669"/>
    <property type="project" value="TreeGrafter"/>
</dbReference>
<gene>
    <name evidence="11" type="ORF">LARSCL_LOCUS938</name>
</gene>
<dbReference type="GO" id="GO:0000287">
    <property type="term" value="F:magnesium ion binding"/>
    <property type="evidence" value="ECO:0007669"/>
    <property type="project" value="InterPro"/>
</dbReference>
<feature type="domain" description="4'-phosphopantetheinyl transferase N-terminal" evidence="10">
    <location>
        <begin position="16"/>
        <end position="108"/>
    </location>
</feature>
<reference evidence="11 12" key="1">
    <citation type="submission" date="2024-04" db="EMBL/GenBank/DDBJ databases">
        <authorList>
            <person name="Rising A."/>
            <person name="Reimegard J."/>
            <person name="Sonavane S."/>
            <person name="Akerstrom W."/>
            <person name="Nylinder S."/>
            <person name="Hedman E."/>
            <person name="Kallberg Y."/>
        </authorList>
    </citation>
    <scope>NUCLEOTIDE SEQUENCE [LARGE SCALE GENOMIC DNA]</scope>
</reference>
<dbReference type="Pfam" id="PF22624">
    <property type="entry name" value="AASDHPPT_N"/>
    <property type="match status" value="1"/>
</dbReference>
<evidence type="ECO:0000256" key="6">
    <source>
        <dbReference type="ARBA" id="ARBA00033443"/>
    </source>
</evidence>
<evidence type="ECO:0000256" key="1">
    <source>
        <dbReference type="ARBA" id="ARBA00006195"/>
    </source>
</evidence>
<dbReference type="SUPFAM" id="SSF56214">
    <property type="entry name" value="4'-phosphopantetheinyl transferase"/>
    <property type="match status" value="2"/>
</dbReference>
<organism evidence="11 12">
    <name type="scientific">Larinioides sclopetarius</name>
    <dbReference type="NCBI Taxonomy" id="280406"/>
    <lineage>
        <taxon>Eukaryota</taxon>
        <taxon>Metazoa</taxon>
        <taxon>Ecdysozoa</taxon>
        <taxon>Arthropoda</taxon>
        <taxon>Chelicerata</taxon>
        <taxon>Arachnida</taxon>
        <taxon>Araneae</taxon>
        <taxon>Araneomorphae</taxon>
        <taxon>Entelegynae</taxon>
        <taxon>Araneoidea</taxon>
        <taxon>Araneidae</taxon>
        <taxon>Larinioides</taxon>
    </lineage>
</organism>
<dbReference type="FunFam" id="3.90.470.20:FF:000003">
    <property type="entry name" value="L-aminoadipate-semialdehyde dehydrogenase-phosphopantetheinyl transferase"/>
    <property type="match status" value="1"/>
</dbReference>
<name>A0AAV1YVD8_9ARAC</name>
<comment type="catalytic activity">
    <reaction evidence="7">
        <text>apo-[ACP] + CoA = holo-[ACP] + adenosine 3',5'-bisphosphate + H(+)</text>
        <dbReference type="Rhea" id="RHEA:12068"/>
        <dbReference type="Rhea" id="RHEA-COMP:9685"/>
        <dbReference type="Rhea" id="RHEA-COMP:9690"/>
        <dbReference type="ChEBI" id="CHEBI:15378"/>
        <dbReference type="ChEBI" id="CHEBI:29999"/>
        <dbReference type="ChEBI" id="CHEBI:57287"/>
        <dbReference type="ChEBI" id="CHEBI:58343"/>
        <dbReference type="ChEBI" id="CHEBI:64479"/>
        <dbReference type="EC" id="2.7.8.7"/>
    </reaction>
    <physiologicalReaction direction="left-to-right" evidence="7">
        <dbReference type="Rhea" id="RHEA:12069"/>
    </physiologicalReaction>
</comment>
<evidence type="ECO:0000256" key="2">
    <source>
        <dbReference type="ARBA" id="ARBA00013172"/>
    </source>
</evidence>
<evidence type="ECO:0000256" key="8">
    <source>
        <dbReference type="ARBA" id="ARBA00048794"/>
    </source>
</evidence>